<name>A0A5C6RI36_9BACT</name>
<protein>
    <submittedName>
        <fullName evidence="1">Uncharacterized protein</fullName>
    </submittedName>
</protein>
<proteinExistence type="predicted"/>
<evidence type="ECO:0000313" key="1">
    <source>
        <dbReference type="EMBL" id="TXB59443.1"/>
    </source>
</evidence>
<gene>
    <name evidence="1" type="ORF">FRY97_21175</name>
</gene>
<keyword evidence="2" id="KW-1185">Reference proteome</keyword>
<evidence type="ECO:0000313" key="2">
    <source>
        <dbReference type="Proteomes" id="UP000321580"/>
    </source>
</evidence>
<comment type="caution">
    <text evidence="1">The sequence shown here is derived from an EMBL/GenBank/DDBJ whole genome shotgun (WGS) entry which is preliminary data.</text>
</comment>
<dbReference type="OrthoDB" id="1495473at2"/>
<dbReference type="Proteomes" id="UP000321580">
    <property type="component" value="Unassembled WGS sequence"/>
</dbReference>
<dbReference type="EMBL" id="VOOR01000093">
    <property type="protein sequence ID" value="TXB59443.1"/>
    <property type="molecule type" value="Genomic_DNA"/>
</dbReference>
<accession>A0A5C6RI36</accession>
<reference evidence="1 2" key="1">
    <citation type="submission" date="2019-08" db="EMBL/GenBank/DDBJ databases">
        <title>Genome of Phaeodactylibacter luteus.</title>
        <authorList>
            <person name="Bowman J.P."/>
        </authorList>
    </citation>
    <scope>NUCLEOTIDE SEQUENCE [LARGE SCALE GENOMIC DNA]</scope>
    <source>
        <strain evidence="1 2">KCTC 42180</strain>
    </source>
</reference>
<dbReference type="AlphaFoldDB" id="A0A5C6RI36"/>
<dbReference type="RefSeq" id="WP_147169627.1">
    <property type="nucleotide sequence ID" value="NZ_VOOR01000093.1"/>
</dbReference>
<sequence length="69" mass="8295">MEFKILKASCKKWEFKIEEDYPEVGVYLYVFENGECIRDTLQNDVETCKQIAFEDYQLPFDAWEEEKTA</sequence>
<organism evidence="1 2">
    <name type="scientific">Phaeodactylibacter luteus</name>
    <dbReference type="NCBI Taxonomy" id="1564516"/>
    <lineage>
        <taxon>Bacteria</taxon>
        <taxon>Pseudomonadati</taxon>
        <taxon>Bacteroidota</taxon>
        <taxon>Saprospiria</taxon>
        <taxon>Saprospirales</taxon>
        <taxon>Haliscomenobacteraceae</taxon>
        <taxon>Phaeodactylibacter</taxon>
    </lineage>
</organism>